<evidence type="ECO:0000313" key="2">
    <source>
        <dbReference type="Proteomes" id="UP000076078"/>
    </source>
</evidence>
<dbReference type="AlphaFoldDB" id="A0A152A7L7"/>
<dbReference type="FunCoup" id="A0A152A7L7">
    <property type="interactions" value="3"/>
</dbReference>
<name>A0A152A7L7_TIELA</name>
<gene>
    <name evidence="1" type="ORF">DLAC_00844</name>
</gene>
<reference evidence="1 2" key="1">
    <citation type="submission" date="2015-12" db="EMBL/GenBank/DDBJ databases">
        <title>Dictyostelia acquired genes for synthesis and detection of signals that induce cell-type specialization by lateral gene transfer from prokaryotes.</title>
        <authorList>
            <person name="Gloeckner G."/>
            <person name="Schaap P."/>
        </authorList>
    </citation>
    <scope>NUCLEOTIDE SEQUENCE [LARGE SCALE GENOMIC DNA]</scope>
    <source>
        <strain evidence="1 2">TK</strain>
    </source>
</reference>
<dbReference type="OrthoDB" id="2307807at2759"/>
<organism evidence="1 2">
    <name type="scientific">Tieghemostelium lacteum</name>
    <name type="common">Slime mold</name>
    <name type="synonym">Dictyostelium lacteum</name>
    <dbReference type="NCBI Taxonomy" id="361077"/>
    <lineage>
        <taxon>Eukaryota</taxon>
        <taxon>Amoebozoa</taxon>
        <taxon>Evosea</taxon>
        <taxon>Eumycetozoa</taxon>
        <taxon>Dictyostelia</taxon>
        <taxon>Dictyosteliales</taxon>
        <taxon>Raperosteliaceae</taxon>
        <taxon>Tieghemostelium</taxon>
    </lineage>
</organism>
<evidence type="ECO:0000313" key="1">
    <source>
        <dbReference type="EMBL" id="KYR02047.1"/>
    </source>
</evidence>
<protein>
    <recommendedName>
        <fullName evidence="3">Restriction endonuclease domain-containing protein</fullName>
    </recommendedName>
</protein>
<sequence>MLKNKTQVTSSTIVKVPLKLKNVRTWRTKINQLRLQHENEVRTEENETNNGFIVETDIGFEEFIKNVDRLLEDNKVRVFCINGNVLIYEFVSSPQEVTSNWISRRITNNQLVDDACTIYSSTRINFNIGTTAAPNNVSYPPDQSIIPENRGGPEANANGIPFPTLVIEVGYAQTLQSLHTKALQYLNPNTNIQMVISVSIWSRRNNNTFQALMLFYRRGFPGTNPEQIISFGTAPLHLDTRNKINGWTLNANQISGFGITVNGNPTPACNQAGMAQYTLQIPSSDLFNGVPGGVHIGIPVNIPLDLFDLQTRLNNIPHF</sequence>
<accession>A0A152A7L7</accession>
<dbReference type="InParanoid" id="A0A152A7L7"/>
<dbReference type="Proteomes" id="UP000076078">
    <property type="component" value="Unassembled WGS sequence"/>
</dbReference>
<comment type="caution">
    <text evidence="1">The sequence shown here is derived from an EMBL/GenBank/DDBJ whole genome shotgun (WGS) entry which is preliminary data.</text>
</comment>
<evidence type="ECO:0008006" key="3">
    <source>
        <dbReference type="Google" id="ProtNLM"/>
    </source>
</evidence>
<keyword evidence="2" id="KW-1185">Reference proteome</keyword>
<proteinExistence type="predicted"/>
<dbReference type="EMBL" id="LODT01000004">
    <property type="protein sequence ID" value="KYR02047.1"/>
    <property type="molecule type" value="Genomic_DNA"/>
</dbReference>